<dbReference type="PANTHER" id="PTHR13464:SF0">
    <property type="entry name" value="SAP30-BINDING PROTEIN"/>
    <property type="match status" value="1"/>
</dbReference>
<dbReference type="GO" id="GO:0005634">
    <property type="term" value="C:nucleus"/>
    <property type="evidence" value="ECO:0007669"/>
    <property type="project" value="TreeGrafter"/>
</dbReference>
<dbReference type="InParanoid" id="A0A024G638"/>
<protein>
    <recommendedName>
        <fullName evidence="3">HCNGP-like protein</fullName>
    </recommendedName>
</protein>
<dbReference type="AlphaFoldDB" id="A0A024G638"/>
<dbReference type="PANTHER" id="PTHR13464">
    <property type="entry name" value="TRANSCRIPTIONAL REGULATOR PROTEIN HCNGP"/>
    <property type="match status" value="1"/>
</dbReference>
<keyword evidence="2" id="KW-1185">Reference proteome</keyword>
<accession>A0A024G638</accession>
<gene>
    <name evidence="1" type="ORF">BN9_025640</name>
</gene>
<evidence type="ECO:0008006" key="3">
    <source>
        <dbReference type="Google" id="ProtNLM"/>
    </source>
</evidence>
<reference evidence="1 2" key="1">
    <citation type="submission" date="2012-05" db="EMBL/GenBank/DDBJ databases">
        <title>Recombination and specialization in a pathogen metapopulation.</title>
        <authorList>
            <person name="Gardiner A."/>
            <person name="Kemen E."/>
            <person name="Schultz-Larsen T."/>
            <person name="MacLean D."/>
            <person name="Van Oosterhout C."/>
            <person name="Jones J.D.G."/>
        </authorList>
    </citation>
    <scope>NUCLEOTIDE SEQUENCE [LARGE SCALE GENOMIC DNA]</scope>
    <source>
        <strain evidence="1 2">Ac Nc2</strain>
    </source>
</reference>
<sequence length="230" mass="26381">MVAVVMIEPFTDYRAINSSNRHGSVIYHIGKLHIAELFGSMISILPSNYNSSSDGDAVEERTEILGSDPSGIKISNNTIGTEKYATPDNVQEDVNSKTPERICDQQEQLLPPEPQHACDPSTQDKISRFLSIQKERKQTFEEALHSKKDFANPYILEKVLEYFGIDQHQSNFPLELFDPKSLPVHEYSDQLRFRQKQLRDRRLAREQQEQQLQQTLSASASKYARGGRRW</sequence>
<dbReference type="STRING" id="65357.A0A024G638"/>
<dbReference type="OrthoDB" id="1714508at2759"/>
<evidence type="ECO:0000313" key="2">
    <source>
        <dbReference type="Proteomes" id="UP000053237"/>
    </source>
</evidence>
<dbReference type="EMBL" id="CAIX01000024">
    <property type="protein sequence ID" value="CCI41780.1"/>
    <property type="molecule type" value="Genomic_DNA"/>
</dbReference>
<dbReference type="Proteomes" id="UP000053237">
    <property type="component" value="Unassembled WGS sequence"/>
</dbReference>
<name>A0A024G638_9STRA</name>
<dbReference type="Pfam" id="PF07818">
    <property type="entry name" value="HCNGP"/>
    <property type="match status" value="1"/>
</dbReference>
<evidence type="ECO:0000313" key="1">
    <source>
        <dbReference type="EMBL" id="CCI41780.1"/>
    </source>
</evidence>
<proteinExistence type="predicted"/>
<comment type="caution">
    <text evidence="1">The sequence shown here is derived from an EMBL/GenBank/DDBJ whole genome shotgun (WGS) entry which is preliminary data.</text>
</comment>
<dbReference type="InterPro" id="IPR012479">
    <property type="entry name" value="SAP30BP"/>
</dbReference>
<organism evidence="1 2">
    <name type="scientific">Albugo candida</name>
    <dbReference type="NCBI Taxonomy" id="65357"/>
    <lineage>
        <taxon>Eukaryota</taxon>
        <taxon>Sar</taxon>
        <taxon>Stramenopiles</taxon>
        <taxon>Oomycota</taxon>
        <taxon>Peronosporomycetes</taxon>
        <taxon>Albuginales</taxon>
        <taxon>Albuginaceae</taxon>
        <taxon>Albugo</taxon>
    </lineage>
</organism>
<dbReference type="GO" id="GO:0006355">
    <property type="term" value="P:regulation of DNA-templated transcription"/>
    <property type="evidence" value="ECO:0007669"/>
    <property type="project" value="InterPro"/>
</dbReference>